<dbReference type="KEGG" id="gpo:GPOL_174p00190"/>
<keyword evidence="4" id="KW-0614">Plasmid</keyword>
<dbReference type="Gene3D" id="1.10.357.10">
    <property type="entry name" value="Tetracycline Repressor, domain 2"/>
    <property type="match status" value="1"/>
</dbReference>
<organism evidence="4 5">
    <name type="scientific">Gordonia polyisoprenivorans (strain DSM 44266 / VH2)</name>
    <dbReference type="NCBI Taxonomy" id="1112204"/>
    <lineage>
        <taxon>Bacteria</taxon>
        <taxon>Bacillati</taxon>
        <taxon>Actinomycetota</taxon>
        <taxon>Actinomycetes</taxon>
        <taxon>Mycobacteriales</taxon>
        <taxon>Gordoniaceae</taxon>
        <taxon>Gordonia</taxon>
    </lineage>
</organism>
<dbReference type="InterPro" id="IPR009057">
    <property type="entry name" value="Homeodomain-like_sf"/>
</dbReference>
<dbReference type="eggNOG" id="COG1309">
    <property type="taxonomic scope" value="Bacteria"/>
</dbReference>
<gene>
    <name evidence="4" type="ordered locus">GPOL_174p00190</name>
</gene>
<geneLocation type="plasmid" evidence="4 5">
    <name>p174</name>
</geneLocation>
<dbReference type="Proteomes" id="UP000009154">
    <property type="component" value="Plasmid p174"/>
</dbReference>
<evidence type="ECO:0000313" key="5">
    <source>
        <dbReference type="Proteomes" id="UP000009154"/>
    </source>
</evidence>
<evidence type="ECO:0000256" key="2">
    <source>
        <dbReference type="PROSITE-ProRule" id="PRU00335"/>
    </source>
</evidence>
<dbReference type="PROSITE" id="PS50977">
    <property type="entry name" value="HTH_TETR_2"/>
    <property type="match status" value="1"/>
</dbReference>
<evidence type="ECO:0000256" key="1">
    <source>
        <dbReference type="ARBA" id="ARBA00023125"/>
    </source>
</evidence>
<reference evidence="4 5" key="1">
    <citation type="journal article" date="2012" name="Appl. Environ. Microbiol.">
        <title>Involvement of two latex-clearing proteins during rubber degradation and insights into the subsequent degradation pathway revealed by the genome sequence of Gordonia polyisoprenivorans strain VH2.</title>
        <authorList>
            <person name="Hiessl S."/>
            <person name="Schuldes J."/>
            <person name="Thurmer A."/>
            <person name="Halbsguth T."/>
            <person name="Broker D."/>
            <person name="Angelov A."/>
            <person name="Liebl W."/>
            <person name="Daniel R."/>
            <person name="Steinbuchel A."/>
        </authorList>
    </citation>
    <scope>NUCLEOTIDE SEQUENCE [LARGE SCALE GENOMIC DNA]</scope>
    <source>
        <strain evidence="5">DSM 44266 / VH2</strain>
        <plasmid evidence="4 5">p174</plasmid>
    </source>
</reference>
<dbReference type="AlphaFoldDB" id="H6N4Z5"/>
<comment type="caution">
    <text evidence="2">Lacks conserved residue(s) required for the propagation of feature annotation.</text>
</comment>
<evidence type="ECO:0000259" key="3">
    <source>
        <dbReference type="PROSITE" id="PS50977"/>
    </source>
</evidence>
<dbReference type="SUPFAM" id="SSF46689">
    <property type="entry name" value="Homeodomain-like"/>
    <property type="match status" value="1"/>
</dbReference>
<dbReference type="EMBL" id="CP003120">
    <property type="protein sequence ID" value="AFA76040.1"/>
    <property type="molecule type" value="Genomic_DNA"/>
</dbReference>
<dbReference type="GO" id="GO:0003677">
    <property type="term" value="F:DNA binding"/>
    <property type="evidence" value="ECO:0007669"/>
    <property type="project" value="UniProtKB-UniRule"/>
</dbReference>
<keyword evidence="1 2" id="KW-0238">DNA-binding</keyword>
<feature type="domain" description="HTH tetR-type" evidence="3">
    <location>
        <begin position="1"/>
        <end position="37"/>
    </location>
</feature>
<proteinExistence type="predicted"/>
<protein>
    <submittedName>
        <fullName evidence="4">TetR family transcriptional regulator</fullName>
    </submittedName>
</protein>
<dbReference type="Pfam" id="PF00440">
    <property type="entry name" value="TetR_N"/>
    <property type="match status" value="1"/>
</dbReference>
<dbReference type="HOGENOM" id="CLU_069356_39_1_11"/>
<keyword evidence="5" id="KW-1185">Reference proteome</keyword>
<accession>H6N4Z5</accession>
<name>H6N4Z5_GORPV</name>
<dbReference type="InterPro" id="IPR001647">
    <property type="entry name" value="HTH_TetR"/>
</dbReference>
<evidence type="ECO:0000313" key="4">
    <source>
        <dbReference type="EMBL" id="AFA76040.1"/>
    </source>
</evidence>
<sequence>MEDVARHAHVARVTIYRRFPNKHALIEAVTLREFQQYFQQFLLDIRHARTVSDRVVLGFTSSLKAMRKNPVLSGLILADPYILASSMASDNGQMVSVVQQFVAKQLRHEQSAGHVHHDVDIDVVAELMVRVSASFLAIPSNVIDIDDESQMADIARRFLVPLLQQHRVKKTKSGHAILNDPH</sequence>